<sequence>MKDLHETAKALFKAAVDRANPATALATAFQKTPPEPPLGSGRLIILALGKAAVPMVRKAMELLPTADRVVAVTNPENLIPIAGATVMAGAHPVPDANSIAAGECLRDAVADLTAKDRVVALISGGGSALAVLPAGALTLADKSAVAKQLLASGMDINKMNLIRQQLSDLKGGGLLQLAAPAQVTSYILSDVIGDDLRAIASGPTVAPLGTQEDAIALLQEAGLWDDLPASVVAHLKASPKKSDVPPSAAHLIGSNRHSLGAMLDAAQAQGWNARIANDALEGDVADAAAEIIATAKSIENTTIPTALIFGGETTVQLRGDGLGGRNQELALRVARDGASELTGKWLFLSGGTDGRDGPTEAAGGIVDGTSWDKIRTAGADPQALLANNDSNKALALCDALLMTGGTGTNVADVQVLLRLPA</sequence>
<evidence type="ECO:0000259" key="2">
    <source>
        <dbReference type="Pfam" id="PF13660"/>
    </source>
</evidence>
<dbReference type="Proteomes" id="UP000043764">
    <property type="component" value="Unassembled WGS sequence"/>
</dbReference>
<accession>A0A0H5D578</accession>
<dbReference type="GO" id="GO:0016618">
    <property type="term" value="F:hydroxypyruvate reductase [NAD(P)H] activity"/>
    <property type="evidence" value="ECO:0007669"/>
    <property type="project" value="UniProtKB-EC"/>
</dbReference>
<dbReference type="GO" id="GO:0005737">
    <property type="term" value="C:cytoplasm"/>
    <property type="evidence" value="ECO:0007669"/>
    <property type="project" value="TreeGrafter"/>
</dbReference>
<evidence type="ECO:0000313" key="3">
    <source>
        <dbReference type="EMBL" id="CRL12251.1"/>
    </source>
</evidence>
<gene>
    <name evidence="3" type="primary">ttuD</name>
    <name evidence="3" type="ORF">NIT7321_03123</name>
</gene>
<evidence type="ECO:0000259" key="1">
    <source>
        <dbReference type="Pfam" id="PF05161"/>
    </source>
</evidence>
<dbReference type="Gene3D" id="3.40.1480.10">
    <property type="entry name" value="MOFRL domain"/>
    <property type="match status" value="1"/>
</dbReference>
<organism evidence="3 4">
    <name type="scientific">Phaeobacter italicus</name>
    <dbReference type="NCBI Taxonomy" id="481446"/>
    <lineage>
        <taxon>Bacteria</taxon>
        <taxon>Pseudomonadati</taxon>
        <taxon>Pseudomonadota</taxon>
        <taxon>Alphaproteobacteria</taxon>
        <taxon>Rhodobacterales</taxon>
        <taxon>Roseobacteraceae</taxon>
        <taxon>Phaeobacter</taxon>
    </lineage>
</organism>
<feature type="domain" description="MOFRL-associated" evidence="2">
    <location>
        <begin position="8"/>
        <end position="236"/>
    </location>
</feature>
<dbReference type="InterPro" id="IPR007835">
    <property type="entry name" value="MOFRL"/>
</dbReference>
<dbReference type="STRING" id="481446.NIT7645_01846"/>
<dbReference type="InterPro" id="IPR037035">
    <property type="entry name" value="GK-like_C_sf"/>
</dbReference>
<keyword evidence="3" id="KW-0560">Oxidoreductase</keyword>
<dbReference type="Pfam" id="PF13660">
    <property type="entry name" value="DUF4147"/>
    <property type="match status" value="1"/>
</dbReference>
<dbReference type="InterPro" id="IPR039760">
    <property type="entry name" value="MOFRL_protein"/>
</dbReference>
<name>A0A0H5D578_9RHOB</name>
<keyword evidence="4" id="KW-1185">Reference proteome</keyword>
<dbReference type="InterPro" id="IPR025286">
    <property type="entry name" value="MOFRL_assoc_dom"/>
</dbReference>
<protein>
    <submittedName>
        <fullName evidence="3">Putative hydroxypyruvate reductase</fullName>
        <ecNumber evidence="3">1.1.1.81</ecNumber>
    </submittedName>
</protein>
<dbReference type="RefSeq" id="WP_050674029.1">
    <property type="nucleotide sequence ID" value="NZ_CVRL01000039.1"/>
</dbReference>
<dbReference type="EC" id="1.1.1.81" evidence="3"/>
<keyword evidence="3" id="KW-0670">Pyruvate</keyword>
<proteinExistence type="predicted"/>
<dbReference type="GO" id="GO:0008887">
    <property type="term" value="F:glycerate kinase activity"/>
    <property type="evidence" value="ECO:0007669"/>
    <property type="project" value="InterPro"/>
</dbReference>
<dbReference type="InterPro" id="IPR038614">
    <property type="entry name" value="GK_N_sf"/>
</dbReference>
<reference evidence="4" key="1">
    <citation type="submission" date="2015-05" db="EMBL/GenBank/DDBJ databases">
        <authorList>
            <person name="Rodrigo-Torres Lidia"/>
            <person name="Arahal R.David."/>
        </authorList>
    </citation>
    <scope>NUCLEOTIDE SEQUENCE [LARGE SCALE GENOMIC DNA]</scope>
    <source>
        <strain evidence="4">CECT 7321</strain>
    </source>
</reference>
<dbReference type="Pfam" id="PF05161">
    <property type="entry name" value="MOFRL"/>
    <property type="match status" value="1"/>
</dbReference>
<dbReference type="SUPFAM" id="SSF82544">
    <property type="entry name" value="GckA/TtuD-like"/>
    <property type="match status" value="1"/>
</dbReference>
<dbReference type="PANTHER" id="PTHR12227:SF0">
    <property type="entry name" value="GLYCERATE KINASE"/>
    <property type="match status" value="1"/>
</dbReference>
<evidence type="ECO:0000313" key="4">
    <source>
        <dbReference type="Proteomes" id="UP000043764"/>
    </source>
</evidence>
<feature type="domain" description="MOFRL" evidence="1">
    <location>
        <begin position="306"/>
        <end position="412"/>
    </location>
</feature>
<dbReference type="PANTHER" id="PTHR12227">
    <property type="entry name" value="GLYCERATE KINASE"/>
    <property type="match status" value="1"/>
</dbReference>
<dbReference type="EMBL" id="CVRL01000039">
    <property type="protein sequence ID" value="CRL12251.1"/>
    <property type="molecule type" value="Genomic_DNA"/>
</dbReference>
<dbReference type="Gene3D" id="3.40.50.10180">
    <property type="entry name" value="Glycerate kinase, MOFRL-like N-terminal domain"/>
    <property type="match status" value="1"/>
</dbReference>
<dbReference type="AlphaFoldDB" id="A0A0H5D578"/>